<comment type="caution">
    <text evidence="4">The sequence shown here is derived from an EMBL/GenBank/DDBJ whole genome shotgun (WGS) entry which is preliminary data.</text>
</comment>
<evidence type="ECO:0008006" key="6">
    <source>
        <dbReference type="Google" id="ProtNLM"/>
    </source>
</evidence>
<evidence type="ECO:0000256" key="3">
    <source>
        <dbReference type="SAM" id="SignalP"/>
    </source>
</evidence>
<reference evidence="4 5" key="1">
    <citation type="submission" date="2015-07" db="EMBL/GenBank/DDBJ databases">
        <title>Emmonsia species relationships and genome sequence.</title>
        <authorList>
            <person name="Cuomo C.A."/>
            <person name="Schwartz I.S."/>
            <person name="Kenyon C."/>
            <person name="de Hoog G.S."/>
            <person name="Govender N.P."/>
            <person name="Botha A."/>
            <person name="Moreno L."/>
            <person name="de Vries M."/>
            <person name="Munoz J.F."/>
            <person name="Stielow J.B."/>
        </authorList>
    </citation>
    <scope>NUCLEOTIDE SEQUENCE [LARGE SCALE GENOMIC DNA]</scope>
    <source>
        <strain evidence="4 5">CBS 136260</strain>
    </source>
</reference>
<dbReference type="OrthoDB" id="4187695at2759"/>
<evidence type="ECO:0000313" key="4">
    <source>
        <dbReference type="EMBL" id="OAX83509.1"/>
    </source>
</evidence>
<gene>
    <name evidence="4" type="ORF">ACJ72_02124</name>
</gene>
<evidence type="ECO:0000256" key="1">
    <source>
        <dbReference type="SAM" id="MobiDB-lite"/>
    </source>
</evidence>
<feature type="transmembrane region" description="Helical" evidence="2">
    <location>
        <begin position="191"/>
        <end position="213"/>
    </location>
</feature>
<sequence length="309" mass="33150">MFLRGSELFLALMLTAPAFTSASAIFQSQSRPIRISFGEGGPCSITTEDSYVSVLKCEKHICLSSPVLDNAGCCEPDGCFWRKSCLPHGSVEGHSSDGPSDTMILPCSGPTRKYCQFATFRNESTPDSEYFMGTCALYPHQPDLKFDLLPGNSGCIVSQTLENNHSYQLRVRAMSHELSKRETGSVNSRTVTIIGCLIGFCACVLIACCAIGCRRKSADSEEVPAPAAVATNSTSIYVMNPAAQQPGVQSPPLAYTYPPGQVPDGQTQTIYIQGPPPPGAQLIQLTQAPGPIPQPHPSYSTQPPPAYHK</sequence>
<proteinExistence type="predicted"/>
<evidence type="ECO:0000313" key="5">
    <source>
        <dbReference type="Proteomes" id="UP000091918"/>
    </source>
</evidence>
<organism evidence="4 5">
    <name type="scientific">Emergomyces africanus</name>
    <dbReference type="NCBI Taxonomy" id="1955775"/>
    <lineage>
        <taxon>Eukaryota</taxon>
        <taxon>Fungi</taxon>
        <taxon>Dikarya</taxon>
        <taxon>Ascomycota</taxon>
        <taxon>Pezizomycotina</taxon>
        <taxon>Eurotiomycetes</taxon>
        <taxon>Eurotiomycetidae</taxon>
        <taxon>Onygenales</taxon>
        <taxon>Ajellomycetaceae</taxon>
        <taxon>Emergomyces</taxon>
    </lineage>
</organism>
<feature type="signal peptide" evidence="3">
    <location>
        <begin position="1"/>
        <end position="22"/>
    </location>
</feature>
<keyword evidence="5" id="KW-1185">Reference proteome</keyword>
<accession>A0A1B7P3C3</accession>
<feature type="compositionally biased region" description="Pro residues" evidence="1">
    <location>
        <begin position="290"/>
        <end position="309"/>
    </location>
</feature>
<feature type="region of interest" description="Disordered" evidence="1">
    <location>
        <begin position="271"/>
        <end position="309"/>
    </location>
</feature>
<evidence type="ECO:0000256" key="2">
    <source>
        <dbReference type="SAM" id="Phobius"/>
    </source>
</evidence>
<dbReference type="Proteomes" id="UP000091918">
    <property type="component" value="Unassembled WGS sequence"/>
</dbReference>
<keyword evidence="2" id="KW-0472">Membrane</keyword>
<feature type="chain" id="PRO_5008598375" description="Fibronectin type-III domain-containing protein" evidence="3">
    <location>
        <begin position="23"/>
        <end position="309"/>
    </location>
</feature>
<protein>
    <recommendedName>
        <fullName evidence="6">Fibronectin type-III domain-containing protein</fullName>
    </recommendedName>
</protein>
<name>A0A1B7P3C3_9EURO</name>
<dbReference type="EMBL" id="LGUA01000167">
    <property type="protein sequence ID" value="OAX83509.1"/>
    <property type="molecule type" value="Genomic_DNA"/>
</dbReference>
<keyword evidence="3" id="KW-0732">Signal</keyword>
<keyword evidence="2" id="KW-1133">Transmembrane helix</keyword>
<keyword evidence="2" id="KW-0812">Transmembrane</keyword>
<dbReference type="AlphaFoldDB" id="A0A1B7P3C3"/>